<keyword evidence="7" id="KW-0812">Transmembrane</keyword>
<dbReference type="GO" id="GO:0005923">
    <property type="term" value="C:bicellular tight junction"/>
    <property type="evidence" value="ECO:0007669"/>
    <property type="project" value="UniProtKB-SubCell"/>
</dbReference>
<dbReference type="GO" id="GO:0005912">
    <property type="term" value="C:adherens junction"/>
    <property type="evidence" value="ECO:0007669"/>
    <property type="project" value="UniProtKB-SubCell"/>
</dbReference>
<dbReference type="STRING" id="240159.A0A4U5V9Q4"/>
<evidence type="ECO:0000256" key="5">
    <source>
        <dbReference type="ARBA" id="ARBA00023768"/>
    </source>
</evidence>
<proteinExistence type="predicted"/>
<dbReference type="Pfam" id="PF07686">
    <property type="entry name" value="V-set"/>
    <property type="match status" value="1"/>
</dbReference>
<keyword evidence="10" id="KW-1185">Reference proteome</keyword>
<reference evidence="9 10" key="1">
    <citation type="submission" date="2019-01" db="EMBL/GenBank/DDBJ databases">
        <title>Genome Assembly of Collichthys lucidus.</title>
        <authorList>
            <person name="Cai M."/>
            <person name="Xiao S."/>
        </authorList>
    </citation>
    <scope>NUCLEOTIDE SEQUENCE [LARGE SCALE GENOMIC DNA]</scope>
    <source>
        <strain evidence="9">JT15FE1705JMU</strain>
        <tissue evidence="9">Muscle</tissue>
    </source>
</reference>
<feature type="domain" description="Ig-like" evidence="8">
    <location>
        <begin position="42"/>
        <end position="157"/>
    </location>
</feature>
<dbReference type="OrthoDB" id="10045577at2759"/>
<feature type="transmembrane region" description="Helical" evidence="7">
    <location>
        <begin position="258"/>
        <end position="284"/>
    </location>
</feature>
<dbReference type="InterPro" id="IPR007110">
    <property type="entry name" value="Ig-like_dom"/>
</dbReference>
<feature type="region of interest" description="Disordered" evidence="6">
    <location>
        <begin position="296"/>
        <end position="356"/>
    </location>
</feature>
<evidence type="ECO:0000256" key="6">
    <source>
        <dbReference type="SAM" id="MobiDB-lite"/>
    </source>
</evidence>
<keyword evidence="4" id="KW-0965">Cell junction</keyword>
<dbReference type="InterPro" id="IPR003598">
    <property type="entry name" value="Ig_sub2"/>
</dbReference>
<dbReference type="InterPro" id="IPR052307">
    <property type="entry name" value="EJ_Adhesion_Regulator"/>
</dbReference>
<evidence type="ECO:0000259" key="8">
    <source>
        <dbReference type="PROSITE" id="PS50835"/>
    </source>
</evidence>
<dbReference type="InterPro" id="IPR013783">
    <property type="entry name" value="Ig-like_fold"/>
</dbReference>
<evidence type="ECO:0000313" key="10">
    <source>
        <dbReference type="Proteomes" id="UP000298787"/>
    </source>
</evidence>
<dbReference type="InterPro" id="IPR003599">
    <property type="entry name" value="Ig_sub"/>
</dbReference>
<name>A0A4U5V9Q4_COLLU</name>
<protein>
    <submittedName>
        <fullName evidence="9">Coxsackievirus and adenovirus receptor-like protein</fullName>
    </submittedName>
</protein>
<keyword evidence="7" id="KW-0472">Membrane</keyword>
<evidence type="ECO:0000256" key="7">
    <source>
        <dbReference type="SAM" id="Phobius"/>
    </source>
</evidence>
<accession>A0A4U5V9Q4</accession>
<dbReference type="GO" id="GO:0016323">
    <property type="term" value="C:basolateral plasma membrane"/>
    <property type="evidence" value="ECO:0007669"/>
    <property type="project" value="UniProtKB-SubCell"/>
</dbReference>
<dbReference type="EMBL" id="CM014093">
    <property type="protein sequence ID" value="TKS84221.1"/>
    <property type="molecule type" value="Genomic_DNA"/>
</dbReference>
<dbReference type="Gene3D" id="2.60.40.10">
    <property type="entry name" value="Immunoglobulins"/>
    <property type="match status" value="2"/>
</dbReference>
<gene>
    <name evidence="9" type="ORF">D9C73_019011</name>
</gene>
<feature type="transmembrane region" description="Helical" evidence="7">
    <location>
        <begin position="12"/>
        <end position="32"/>
    </location>
</feature>
<evidence type="ECO:0000256" key="1">
    <source>
        <dbReference type="ARBA" id="ARBA00004435"/>
    </source>
</evidence>
<dbReference type="InterPro" id="IPR036179">
    <property type="entry name" value="Ig-like_dom_sf"/>
</dbReference>
<evidence type="ECO:0000313" key="9">
    <source>
        <dbReference type="EMBL" id="TKS84221.1"/>
    </source>
</evidence>
<dbReference type="SMART" id="SM00408">
    <property type="entry name" value="IGc2"/>
    <property type="match status" value="2"/>
</dbReference>
<dbReference type="InterPro" id="IPR013106">
    <property type="entry name" value="Ig_V-set"/>
</dbReference>
<organism evidence="9 10">
    <name type="scientific">Collichthys lucidus</name>
    <name type="common">Big head croaker</name>
    <name type="synonym">Sciaena lucida</name>
    <dbReference type="NCBI Taxonomy" id="240159"/>
    <lineage>
        <taxon>Eukaryota</taxon>
        <taxon>Metazoa</taxon>
        <taxon>Chordata</taxon>
        <taxon>Craniata</taxon>
        <taxon>Vertebrata</taxon>
        <taxon>Euteleostomi</taxon>
        <taxon>Actinopterygii</taxon>
        <taxon>Neopterygii</taxon>
        <taxon>Teleostei</taxon>
        <taxon>Neoteleostei</taxon>
        <taxon>Acanthomorphata</taxon>
        <taxon>Eupercaria</taxon>
        <taxon>Sciaenidae</taxon>
        <taxon>Collichthys</taxon>
    </lineage>
</organism>
<dbReference type="PANTHER" id="PTHR44468">
    <property type="entry name" value="COXSACKIEVIRUS AND ADENOVIRUS RECEPTOR-RELATED"/>
    <property type="match status" value="1"/>
</dbReference>
<feature type="compositionally biased region" description="Polar residues" evidence="6">
    <location>
        <begin position="312"/>
        <end position="353"/>
    </location>
</feature>
<dbReference type="SUPFAM" id="SSF48726">
    <property type="entry name" value="Immunoglobulin"/>
    <property type="match status" value="2"/>
</dbReference>
<keyword evidence="7" id="KW-1133">Transmembrane helix</keyword>
<evidence type="ECO:0000256" key="4">
    <source>
        <dbReference type="ARBA" id="ARBA00022949"/>
    </source>
</evidence>
<feature type="domain" description="Ig-like" evidence="8">
    <location>
        <begin position="178"/>
        <end position="250"/>
    </location>
</feature>
<sequence>MFRQICTRLRSGFFLSCPPWLSVFLLCTSSLLSTELKYTQGMQVTSTGPQTIQKAEGESVILGCTYTPSPADTGELDIEWSVVSPDTTQKDQMLVSYTSGTKYIHSNHALAKGLSFAAPDPSMGDASLSISLLSPAQSATYKCKVKKSPGVDTRKVSLVVLVKPSAPKCWVEGGELIGEAVSLHCKSERGSTTLTYTWKRESAGPIPAMATQNRATGELKISNHSQSFAGLYLCEVNNAVGAAHCRINLKANKPPNRAAVIVGTVVGSLLLIFILLVLIVILYWKLSTRHRYEKEFSNEIREDAPPPESCPASRQTSRCGSQHPQVTYSQISGTHGSSFNEGRAHTSSSNSRTPVKYTPVEYDSKYGYAV</sequence>
<keyword evidence="3" id="KW-0796">Tight junction</keyword>
<evidence type="ECO:0000256" key="2">
    <source>
        <dbReference type="ARBA" id="ARBA00004536"/>
    </source>
</evidence>
<keyword evidence="9" id="KW-0675">Receptor</keyword>
<dbReference type="AlphaFoldDB" id="A0A4U5V9Q4"/>
<dbReference type="PROSITE" id="PS50835">
    <property type="entry name" value="IG_LIKE"/>
    <property type="match status" value="2"/>
</dbReference>
<comment type="subcellular location">
    <subcellularLocation>
        <location evidence="5">Basolateral cell membrane</location>
        <topology evidence="5">Single-pass type I membrane protein</topology>
    </subcellularLocation>
    <subcellularLocation>
        <location evidence="2">Cell junction</location>
        <location evidence="2">Adherens junction</location>
    </subcellularLocation>
    <subcellularLocation>
        <location evidence="1">Cell junction</location>
        <location evidence="1">Tight junction</location>
    </subcellularLocation>
</comment>
<evidence type="ECO:0000256" key="3">
    <source>
        <dbReference type="ARBA" id="ARBA00022427"/>
    </source>
</evidence>
<dbReference type="Pfam" id="PF13927">
    <property type="entry name" value="Ig_3"/>
    <property type="match status" value="1"/>
</dbReference>
<dbReference type="SMART" id="SM00409">
    <property type="entry name" value="IG"/>
    <property type="match status" value="2"/>
</dbReference>
<dbReference type="PANTHER" id="PTHR44468:SF1">
    <property type="entry name" value="V-SET AND IMMUNOGLOBULIN DOMAIN CONTAINING 8A ISOFORM 1"/>
    <property type="match status" value="1"/>
</dbReference>
<dbReference type="Proteomes" id="UP000298787">
    <property type="component" value="Chromosome 16"/>
</dbReference>